<dbReference type="Proteomes" id="UP001066276">
    <property type="component" value="Chromosome 11"/>
</dbReference>
<accession>A0AAV7LPN1</accession>
<comment type="caution">
    <text evidence="2">The sequence shown here is derived from an EMBL/GenBank/DDBJ whole genome shotgun (WGS) entry which is preliminary data.</text>
</comment>
<reference evidence="2" key="1">
    <citation type="journal article" date="2022" name="bioRxiv">
        <title>Sequencing and chromosome-scale assembly of the giantPleurodeles waltlgenome.</title>
        <authorList>
            <person name="Brown T."/>
            <person name="Elewa A."/>
            <person name="Iarovenko S."/>
            <person name="Subramanian E."/>
            <person name="Araus A.J."/>
            <person name="Petzold A."/>
            <person name="Susuki M."/>
            <person name="Suzuki K.-i.T."/>
            <person name="Hayashi T."/>
            <person name="Toyoda A."/>
            <person name="Oliveira C."/>
            <person name="Osipova E."/>
            <person name="Leigh N.D."/>
            <person name="Simon A."/>
            <person name="Yun M.H."/>
        </authorList>
    </citation>
    <scope>NUCLEOTIDE SEQUENCE</scope>
    <source>
        <strain evidence="2">20211129_DDA</strain>
        <tissue evidence="2">Liver</tissue>
    </source>
</reference>
<organism evidence="2 3">
    <name type="scientific">Pleurodeles waltl</name>
    <name type="common">Iberian ribbed newt</name>
    <dbReference type="NCBI Taxonomy" id="8319"/>
    <lineage>
        <taxon>Eukaryota</taxon>
        <taxon>Metazoa</taxon>
        <taxon>Chordata</taxon>
        <taxon>Craniata</taxon>
        <taxon>Vertebrata</taxon>
        <taxon>Euteleostomi</taxon>
        <taxon>Amphibia</taxon>
        <taxon>Batrachia</taxon>
        <taxon>Caudata</taxon>
        <taxon>Salamandroidea</taxon>
        <taxon>Salamandridae</taxon>
        <taxon>Pleurodelinae</taxon>
        <taxon>Pleurodeles</taxon>
    </lineage>
</organism>
<evidence type="ECO:0000256" key="1">
    <source>
        <dbReference type="SAM" id="MobiDB-lite"/>
    </source>
</evidence>
<protein>
    <submittedName>
        <fullName evidence="2">Uncharacterized protein</fullName>
    </submittedName>
</protein>
<dbReference type="AlphaFoldDB" id="A0AAV7LPN1"/>
<feature type="compositionally biased region" description="Polar residues" evidence="1">
    <location>
        <begin position="65"/>
        <end position="79"/>
    </location>
</feature>
<evidence type="ECO:0000313" key="3">
    <source>
        <dbReference type="Proteomes" id="UP001066276"/>
    </source>
</evidence>
<sequence length="137" mass="14689">MARRPVGGDHWTAWSRARALQENCRALLAEIRRLSGGAPRAQTAALDFGACPAARRGRGGPALQRTRQTDPCRSGTGKQDSGECRTHRGAHAEELLAALGTCVECGHRHQCCWTPHPAPCFSPVGAWHNEGSALEGK</sequence>
<evidence type="ECO:0000313" key="2">
    <source>
        <dbReference type="EMBL" id="KAJ1092530.1"/>
    </source>
</evidence>
<name>A0AAV7LPN1_PLEWA</name>
<dbReference type="EMBL" id="JANPWB010000015">
    <property type="protein sequence ID" value="KAJ1092530.1"/>
    <property type="molecule type" value="Genomic_DNA"/>
</dbReference>
<feature type="region of interest" description="Disordered" evidence="1">
    <location>
        <begin position="56"/>
        <end position="84"/>
    </location>
</feature>
<keyword evidence="3" id="KW-1185">Reference proteome</keyword>
<gene>
    <name evidence="2" type="ORF">NDU88_005640</name>
</gene>
<proteinExistence type="predicted"/>